<gene>
    <name evidence="1" type="ORF">SVIM_LOCUS57558</name>
</gene>
<name>A0A6N2KA72_SALVM</name>
<evidence type="ECO:0000313" key="1">
    <source>
        <dbReference type="EMBL" id="VFU25325.1"/>
    </source>
</evidence>
<dbReference type="EMBL" id="CAADRP010000224">
    <property type="protein sequence ID" value="VFU25325.1"/>
    <property type="molecule type" value="Genomic_DNA"/>
</dbReference>
<dbReference type="PANTHER" id="PTHR48435:SF1">
    <property type="entry name" value="POLYPROTEIN"/>
    <property type="match status" value="1"/>
</dbReference>
<dbReference type="PANTHER" id="PTHR48435">
    <property type="entry name" value="POLYPROTEIN"/>
    <property type="match status" value="1"/>
</dbReference>
<reference evidence="1" key="1">
    <citation type="submission" date="2019-03" db="EMBL/GenBank/DDBJ databases">
        <authorList>
            <person name="Mank J."/>
            <person name="Almeida P."/>
        </authorList>
    </citation>
    <scope>NUCLEOTIDE SEQUENCE</scope>
    <source>
        <strain evidence="1">78183</strain>
    </source>
</reference>
<organism evidence="1">
    <name type="scientific">Salix viminalis</name>
    <name type="common">Common osier</name>
    <name type="synonym">Basket willow</name>
    <dbReference type="NCBI Taxonomy" id="40686"/>
    <lineage>
        <taxon>Eukaryota</taxon>
        <taxon>Viridiplantae</taxon>
        <taxon>Streptophyta</taxon>
        <taxon>Embryophyta</taxon>
        <taxon>Tracheophyta</taxon>
        <taxon>Spermatophyta</taxon>
        <taxon>Magnoliopsida</taxon>
        <taxon>eudicotyledons</taxon>
        <taxon>Gunneridae</taxon>
        <taxon>Pentapetalae</taxon>
        <taxon>rosids</taxon>
        <taxon>fabids</taxon>
        <taxon>Malpighiales</taxon>
        <taxon>Salicaceae</taxon>
        <taxon>Saliceae</taxon>
        <taxon>Salix</taxon>
    </lineage>
</organism>
<sequence length="260" mass="29694">MALDDPQLHHFLKVQLQITGADQVLDTYQATLHYQMAYRVQNHAFDLVISCQPMMLTHHVDTNQKATCSPCPKTDPKVRIAKITSSSWITNYEKLHQNSVPIQSMEPEFTKKADEQVPTVSMYQSTRPYDDDFPALQEQVKDKVRTLPQVQNPQGVNVEGHPKQVTQAEAVLNWQSQNAIAQNSVLHRIESKVDLVQTNLKKMTVSVDSRILHLEELCAEIQQRISTIHEYLLFQASTGSRIDPQKEQEIQSLKIQLKSL</sequence>
<dbReference type="InterPro" id="IPR053098">
    <property type="entry name" value="Petuviruses_polyprotein"/>
</dbReference>
<proteinExistence type="predicted"/>
<protein>
    <submittedName>
        <fullName evidence="1">Uncharacterized protein</fullName>
    </submittedName>
</protein>
<accession>A0A6N2KA72</accession>
<dbReference type="AlphaFoldDB" id="A0A6N2KA72"/>